<evidence type="ECO:0000313" key="2">
    <source>
        <dbReference type="Proteomes" id="UP001501556"/>
    </source>
</evidence>
<reference evidence="2" key="1">
    <citation type="journal article" date="2019" name="Int. J. Syst. Evol. Microbiol.">
        <title>The Global Catalogue of Microorganisms (GCM) 10K type strain sequencing project: providing services to taxonomists for standard genome sequencing and annotation.</title>
        <authorList>
            <consortium name="The Broad Institute Genomics Platform"/>
            <consortium name="The Broad Institute Genome Sequencing Center for Infectious Disease"/>
            <person name="Wu L."/>
            <person name="Ma J."/>
        </authorList>
    </citation>
    <scope>NUCLEOTIDE SEQUENCE [LARGE SCALE GENOMIC DNA]</scope>
    <source>
        <strain evidence="2">JCM 17217</strain>
    </source>
</reference>
<name>A0ABP7QMG2_9BACT</name>
<dbReference type="EMBL" id="BAABDI010000026">
    <property type="protein sequence ID" value="GAA3985026.1"/>
    <property type="molecule type" value="Genomic_DNA"/>
</dbReference>
<gene>
    <name evidence="1" type="ORF">GCM10022407_32480</name>
</gene>
<dbReference type="Pfam" id="PF09952">
    <property type="entry name" value="AbiEi_2"/>
    <property type="match status" value="1"/>
</dbReference>
<protein>
    <submittedName>
        <fullName evidence="1">Type IV toxin-antitoxin system AbiEi family antitoxin</fullName>
    </submittedName>
</protein>
<keyword evidence="2" id="KW-1185">Reference proteome</keyword>
<evidence type="ECO:0000313" key="1">
    <source>
        <dbReference type="EMBL" id="GAA3985026.1"/>
    </source>
</evidence>
<proteinExistence type="predicted"/>
<sequence>MNTLEQQVLLRLASQALENQLQLSVYLDEGEKTEAGKAMYALHRADGWLRIGDQAQPFLLEAKAKLGKNTVAQLRHLSEKNAVVLVAPYIPDALGIALQRMGVYYLDTAGNAYLRMPDTGGLILIRGQRQPTIGKQVQHRAFQPAGVQLLYQLLREPALLQASYRVLAEQAQVALGSVSVLLRGLQQLELLRDEGGKRRWTNSAQVLHRWVAAYGEVVRPRLHGQCYRWLDANTARQGWQDLELGPDMAWGGEPAAHLLLEGYLLPEYFTLYTAASRGEIMRRLRLVPDEAGKVEVLPPMPTTLGPGRPLPQAVHPLLAYADLYLTAEPRNREVAHLLHERYLPYLA</sequence>
<organism evidence="1 2">
    <name type="scientific">Hymenobacter antarcticus</name>
    <dbReference type="NCBI Taxonomy" id="486270"/>
    <lineage>
        <taxon>Bacteria</taxon>
        <taxon>Pseudomonadati</taxon>
        <taxon>Bacteroidota</taxon>
        <taxon>Cytophagia</taxon>
        <taxon>Cytophagales</taxon>
        <taxon>Hymenobacteraceae</taxon>
        <taxon>Hymenobacter</taxon>
    </lineage>
</organism>
<comment type="caution">
    <text evidence="1">The sequence shown here is derived from an EMBL/GenBank/DDBJ whole genome shotgun (WGS) entry which is preliminary data.</text>
</comment>
<accession>A0ABP7QMG2</accession>
<dbReference type="InterPro" id="IPR019238">
    <property type="entry name" value="AbiEi_2"/>
</dbReference>
<dbReference type="Proteomes" id="UP001501556">
    <property type="component" value="Unassembled WGS sequence"/>
</dbReference>